<keyword evidence="3" id="KW-1185">Reference proteome</keyword>
<dbReference type="AlphaFoldDB" id="A0A7W9KQX9"/>
<organism evidence="2 3">
    <name type="scientific">Kutzneria kofuensis</name>
    <dbReference type="NCBI Taxonomy" id="103725"/>
    <lineage>
        <taxon>Bacteria</taxon>
        <taxon>Bacillati</taxon>
        <taxon>Actinomycetota</taxon>
        <taxon>Actinomycetes</taxon>
        <taxon>Pseudonocardiales</taxon>
        <taxon>Pseudonocardiaceae</taxon>
        <taxon>Kutzneria</taxon>
    </lineage>
</organism>
<dbReference type="PANTHER" id="PTHR35585">
    <property type="entry name" value="HHE DOMAIN PROTEIN (AFU_ORTHOLOGUE AFUA_4G00730)"/>
    <property type="match status" value="1"/>
</dbReference>
<feature type="domain" description="Hemerythrin-like" evidence="1">
    <location>
        <begin position="11"/>
        <end position="125"/>
    </location>
</feature>
<dbReference type="InterPro" id="IPR012312">
    <property type="entry name" value="Hemerythrin-like"/>
</dbReference>
<reference evidence="2 3" key="1">
    <citation type="submission" date="2020-08" db="EMBL/GenBank/DDBJ databases">
        <title>Sequencing the genomes of 1000 actinobacteria strains.</title>
        <authorList>
            <person name="Klenk H.-P."/>
        </authorList>
    </citation>
    <scope>NUCLEOTIDE SEQUENCE [LARGE SCALE GENOMIC DNA]</scope>
    <source>
        <strain evidence="2 3">DSM 43851</strain>
    </source>
</reference>
<evidence type="ECO:0000259" key="1">
    <source>
        <dbReference type="Pfam" id="PF01814"/>
    </source>
</evidence>
<proteinExistence type="predicted"/>
<comment type="caution">
    <text evidence="2">The sequence shown here is derived from an EMBL/GenBank/DDBJ whole genome shotgun (WGS) entry which is preliminary data.</text>
</comment>
<dbReference type="Gene3D" id="1.20.120.520">
    <property type="entry name" value="nmb1532 protein domain like"/>
    <property type="match status" value="1"/>
</dbReference>
<dbReference type="Pfam" id="PF01814">
    <property type="entry name" value="Hemerythrin"/>
    <property type="match status" value="1"/>
</dbReference>
<dbReference type="RefSeq" id="WP_184869567.1">
    <property type="nucleotide sequence ID" value="NZ_BAAAWY010000076.1"/>
</dbReference>
<dbReference type="PANTHER" id="PTHR35585:SF1">
    <property type="entry name" value="HHE DOMAIN PROTEIN (AFU_ORTHOLOGUE AFUA_4G00730)"/>
    <property type="match status" value="1"/>
</dbReference>
<evidence type="ECO:0000313" key="3">
    <source>
        <dbReference type="Proteomes" id="UP000585638"/>
    </source>
</evidence>
<dbReference type="Proteomes" id="UP000585638">
    <property type="component" value="Unassembled WGS sequence"/>
</dbReference>
<name>A0A7W9KQX9_9PSEU</name>
<accession>A0A7W9KQX9</accession>
<sequence length="192" mass="21584">MSTTSDEELDVIELLLRQHREIKGLFSKVEMSTGDQRRQAFERLVHLLAVHETAEEEVVHPAAREAGVDQVVRARLREEHDAKEVLQQLDKLGPDAEHFMEAFRQLRQDVAEHAEHEEREEFPALRARHDRDRLKTMAAAVRAAEAIAPTHPHPGVESGTANVVVGTPTALVDRVRDAIRKVMGRSTTGTSE</sequence>
<protein>
    <submittedName>
        <fullName evidence="2">Hemerythrin superfamily protein</fullName>
    </submittedName>
</protein>
<evidence type="ECO:0000313" key="2">
    <source>
        <dbReference type="EMBL" id="MBB5897105.1"/>
    </source>
</evidence>
<dbReference type="EMBL" id="JACHIR010000002">
    <property type="protein sequence ID" value="MBB5897105.1"/>
    <property type="molecule type" value="Genomic_DNA"/>
</dbReference>
<gene>
    <name evidence="2" type="ORF">BJ998_008364</name>
</gene>